<dbReference type="Proteomes" id="UP000827284">
    <property type="component" value="Unassembled WGS sequence"/>
</dbReference>
<dbReference type="AlphaFoldDB" id="A0A9P3HC85"/>
<dbReference type="Pfam" id="PF04434">
    <property type="entry name" value="SWIM"/>
    <property type="match status" value="1"/>
</dbReference>
<keyword evidence="4" id="KW-1185">Reference proteome</keyword>
<dbReference type="InterPro" id="IPR018289">
    <property type="entry name" value="MULE_transposase_dom"/>
</dbReference>
<comment type="caution">
    <text evidence="3">The sequence shown here is derived from an EMBL/GenBank/DDBJ whole genome shotgun (WGS) entry which is preliminary data.</text>
</comment>
<feature type="domain" description="SWIM-type" evidence="2">
    <location>
        <begin position="738"/>
        <end position="779"/>
    </location>
</feature>
<dbReference type="PANTHER" id="PTHR33977:SF1">
    <property type="entry name" value="ZINC ION BINDING PROTEIN"/>
    <property type="match status" value="1"/>
</dbReference>
<dbReference type="EMBL" id="BQFW01000008">
    <property type="protein sequence ID" value="GJJ73813.1"/>
    <property type="molecule type" value="Genomic_DNA"/>
</dbReference>
<protein>
    <recommendedName>
        <fullName evidence="2">SWIM-type domain-containing protein</fullName>
    </recommendedName>
</protein>
<reference evidence="3" key="1">
    <citation type="submission" date="2021-11" db="EMBL/GenBank/DDBJ databases">
        <authorList>
            <person name="Herlambang A."/>
            <person name="Guo Y."/>
            <person name="Takashima Y."/>
            <person name="Nishizawa T."/>
        </authorList>
    </citation>
    <scope>NUCLEOTIDE SEQUENCE</scope>
    <source>
        <strain evidence="3">E1425</strain>
    </source>
</reference>
<dbReference type="InterPro" id="IPR007527">
    <property type="entry name" value="Znf_SWIM"/>
</dbReference>
<reference evidence="3" key="2">
    <citation type="journal article" date="2022" name="Microbiol. Resour. Announc.">
        <title>Whole-Genome Sequence of Entomortierella parvispora E1425, a Mucoromycotan Fungus Associated with Burkholderiaceae-Related Endosymbiotic Bacteria.</title>
        <authorList>
            <person name="Herlambang A."/>
            <person name="Guo Y."/>
            <person name="Takashima Y."/>
            <person name="Narisawa K."/>
            <person name="Ohta H."/>
            <person name="Nishizawa T."/>
        </authorList>
    </citation>
    <scope>NUCLEOTIDE SEQUENCE</scope>
    <source>
        <strain evidence="3">E1425</strain>
    </source>
</reference>
<evidence type="ECO:0000256" key="1">
    <source>
        <dbReference type="PROSITE-ProRule" id="PRU00325"/>
    </source>
</evidence>
<dbReference type="Pfam" id="PF10551">
    <property type="entry name" value="MULE"/>
    <property type="match status" value="1"/>
</dbReference>
<sequence length="879" mass="100141">MNSDDDSDSAGDGVYLSTLIPASQIPAPQILNSQSDALLSDSFGPKTLNLDIGDARGAEPPDALESIVGAFSKIEELLLSDSPTLPDDDCDEDEDQLVAKQVSPIDSLEALERSRMLVKAQQLRAASESTKGYVFADRFIEVAAKSLGIDLDHRITERLGWAGQERAPQLCFFVLKKDFEEWKTSHANFLGVEFRTGRGQYTYHGSSRTTLGHHGKDVFKCNRSGHLKKTKTTDGNDTAMIGTEQAVVRKRNRKILRETIKTGCLSEMKCISMSKKRLDGSSFKCFEIIHTFEHNHALPESENDTGTKYLSAESREKIKRLLQRGGLVKDVLQRMQMHAKRFSEFGKNRIFRDDIITYQDVYNIDHQMMIKEVERDKDPDLSATMWIEELAKDGYYTCYQSGLYYGFSSPWQLEQLKLNGKIFCFDGTHNVYGNDAQLYTIVVKSHEAGFGIPVAFLLTKSTDQEIFKAWFKGLKSRMWNNFRFSYDPDYVITDQGNVEICAIKSAFPLAKIHFCTWHVLRAWGKKITFDLMGINRATTTFAERADLREQVLVLLKTMMYEPQMDRALALVDKFRTKYSDPDIPKDKKQTGLMGYLEDNYLKDGKPERWMLCYRQGIGVPAIDTNNHVESWHNSLKTHFFKDRRKRRPDMVIFIMTKAVIPHYQRKLYHGSLNIGRMHAVQRGEMEARIRAETYMAKVRALGYSGDFVFGSDDHSKLRVRSFQDNLLTDAEDTAMSFYNITLDFGKDELLGDIVSCSCPQFQRTQGCCKHIALVVKDKNAIKFKRVAAAWNTALETPVRDNEIAPTNIVVKIASASKNKIRRHTNGILAELREIHSKTQISDEDKDLLDSIQALYNKIGSMGVAEDQSRKRKRQQPAKK</sequence>
<gene>
    <name evidence="3" type="ORF">EMPS_06171</name>
</gene>
<keyword evidence="1" id="KW-0479">Metal-binding</keyword>
<organism evidence="3 4">
    <name type="scientific">Entomortierella parvispora</name>
    <dbReference type="NCBI Taxonomy" id="205924"/>
    <lineage>
        <taxon>Eukaryota</taxon>
        <taxon>Fungi</taxon>
        <taxon>Fungi incertae sedis</taxon>
        <taxon>Mucoromycota</taxon>
        <taxon>Mortierellomycotina</taxon>
        <taxon>Mortierellomycetes</taxon>
        <taxon>Mortierellales</taxon>
        <taxon>Mortierellaceae</taxon>
        <taxon>Entomortierella</taxon>
    </lineage>
</organism>
<keyword evidence="1" id="KW-0863">Zinc-finger</keyword>
<name>A0A9P3HC85_9FUNG</name>
<evidence type="ECO:0000259" key="2">
    <source>
        <dbReference type="PROSITE" id="PS50966"/>
    </source>
</evidence>
<keyword evidence="1" id="KW-0862">Zinc</keyword>
<evidence type="ECO:0000313" key="3">
    <source>
        <dbReference type="EMBL" id="GJJ73813.1"/>
    </source>
</evidence>
<dbReference type="OrthoDB" id="2397870at2759"/>
<dbReference type="PANTHER" id="PTHR33977">
    <property type="entry name" value="ZINC ION BINDING PROTEIN"/>
    <property type="match status" value="1"/>
</dbReference>
<evidence type="ECO:0000313" key="4">
    <source>
        <dbReference type="Proteomes" id="UP000827284"/>
    </source>
</evidence>
<proteinExistence type="predicted"/>
<dbReference type="PROSITE" id="PS50966">
    <property type="entry name" value="ZF_SWIM"/>
    <property type="match status" value="1"/>
</dbReference>
<accession>A0A9P3HC85</accession>
<dbReference type="GO" id="GO:0008270">
    <property type="term" value="F:zinc ion binding"/>
    <property type="evidence" value="ECO:0007669"/>
    <property type="project" value="UniProtKB-KW"/>
</dbReference>